<dbReference type="Proteomes" id="UP000593573">
    <property type="component" value="Unassembled WGS sequence"/>
</dbReference>
<dbReference type="InterPro" id="IPR032675">
    <property type="entry name" value="LRR_dom_sf"/>
</dbReference>
<dbReference type="PANTHER" id="PTHR48063:SF101">
    <property type="entry name" value="LRR RECEPTOR-LIKE SERINE_THREONINE-PROTEIN KINASE FLS2"/>
    <property type="match status" value="1"/>
</dbReference>
<evidence type="ECO:0000313" key="14">
    <source>
        <dbReference type="EMBL" id="MBA0639591.1"/>
    </source>
</evidence>
<evidence type="ECO:0000256" key="1">
    <source>
        <dbReference type="ARBA" id="ARBA00004251"/>
    </source>
</evidence>
<dbReference type="SUPFAM" id="SSF52058">
    <property type="entry name" value="L domain-like"/>
    <property type="match status" value="1"/>
</dbReference>
<evidence type="ECO:0000256" key="11">
    <source>
        <dbReference type="ARBA" id="ARBA00023180"/>
    </source>
</evidence>
<keyword evidence="4" id="KW-0433">Leucine-rich repeat</keyword>
<comment type="caution">
    <text evidence="14">The sequence shown here is derived from an EMBL/GenBank/DDBJ whole genome shotgun (WGS) entry which is preliminary data.</text>
</comment>
<dbReference type="Gene3D" id="3.80.10.10">
    <property type="entry name" value="Ribonuclease Inhibitor"/>
    <property type="match status" value="3"/>
</dbReference>
<keyword evidence="5" id="KW-0812">Transmembrane</keyword>
<dbReference type="Pfam" id="PF13855">
    <property type="entry name" value="LRR_8"/>
    <property type="match status" value="2"/>
</dbReference>
<dbReference type="PANTHER" id="PTHR48063">
    <property type="entry name" value="LRR RECEPTOR-LIKE KINASE"/>
    <property type="match status" value="1"/>
</dbReference>
<evidence type="ECO:0000256" key="10">
    <source>
        <dbReference type="ARBA" id="ARBA00023170"/>
    </source>
</evidence>
<feature type="signal peptide" evidence="12">
    <location>
        <begin position="1"/>
        <end position="26"/>
    </location>
</feature>
<evidence type="ECO:0000256" key="3">
    <source>
        <dbReference type="ARBA" id="ARBA00022475"/>
    </source>
</evidence>
<dbReference type="InterPro" id="IPR046956">
    <property type="entry name" value="RLP23-like"/>
</dbReference>
<comment type="subcellular location">
    <subcellularLocation>
        <location evidence="1">Cell membrane</location>
        <topology evidence="1">Single-pass type I membrane protein</topology>
    </subcellularLocation>
</comment>
<keyword evidence="11" id="KW-0325">Glycoprotein</keyword>
<dbReference type="PROSITE" id="PS51450">
    <property type="entry name" value="LRR"/>
    <property type="match status" value="1"/>
</dbReference>
<keyword evidence="3" id="KW-1003">Cell membrane</keyword>
<evidence type="ECO:0000256" key="4">
    <source>
        <dbReference type="ARBA" id="ARBA00022614"/>
    </source>
</evidence>
<comment type="similarity">
    <text evidence="2">Belongs to the RLP family.</text>
</comment>
<name>A0A7J8TN86_9ROSI</name>
<evidence type="ECO:0000256" key="9">
    <source>
        <dbReference type="ARBA" id="ARBA00023136"/>
    </source>
</evidence>
<evidence type="ECO:0000256" key="8">
    <source>
        <dbReference type="ARBA" id="ARBA00022989"/>
    </source>
</evidence>
<evidence type="ECO:0000259" key="13">
    <source>
        <dbReference type="Pfam" id="PF08263"/>
    </source>
</evidence>
<reference evidence="14 15" key="1">
    <citation type="journal article" date="2019" name="Genome Biol. Evol.">
        <title>Insights into the evolution of the New World diploid cottons (Gossypium, subgenus Houzingenia) based on genome sequencing.</title>
        <authorList>
            <person name="Grover C.E."/>
            <person name="Arick M.A. 2nd"/>
            <person name="Thrash A."/>
            <person name="Conover J.L."/>
            <person name="Sanders W.S."/>
            <person name="Peterson D.G."/>
            <person name="Frelichowski J.E."/>
            <person name="Scheffler J.A."/>
            <person name="Scheffler B.E."/>
            <person name="Wendel J.F."/>
        </authorList>
    </citation>
    <scope>NUCLEOTIDE SEQUENCE [LARGE SCALE GENOMIC DNA]</scope>
    <source>
        <strain evidence="14">57</strain>
        <tissue evidence="14">Leaf</tissue>
    </source>
</reference>
<dbReference type="InterPro" id="IPR013210">
    <property type="entry name" value="LRR_N_plant-typ"/>
</dbReference>
<keyword evidence="8" id="KW-1133">Transmembrane helix</keyword>
<accession>A0A7J8TN86</accession>
<dbReference type="AlphaFoldDB" id="A0A7J8TN86"/>
<gene>
    <name evidence="14" type="ORF">Goklo_022620</name>
</gene>
<proteinExistence type="inferred from homology"/>
<evidence type="ECO:0000256" key="12">
    <source>
        <dbReference type="SAM" id="SignalP"/>
    </source>
</evidence>
<keyword evidence="10" id="KW-0675">Receptor</keyword>
<evidence type="ECO:0000256" key="5">
    <source>
        <dbReference type="ARBA" id="ARBA00022692"/>
    </source>
</evidence>
<evidence type="ECO:0000256" key="6">
    <source>
        <dbReference type="ARBA" id="ARBA00022729"/>
    </source>
</evidence>
<dbReference type="EMBL" id="JABFAB010000001">
    <property type="protein sequence ID" value="MBA0639591.1"/>
    <property type="molecule type" value="Genomic_DNA"/>
</dbReference>
<keyword evidence="7" id="KW-0677">Repeat</keyword>
<organism evidence="14 15">
    <name type="scientific">Gossypium klotzschianum</name>
    <dbReference type="NCBI Taxonomy" id="34286"/>
    <lineage>
        <taxon>Eukaryota</taxon>
        <taxon>Viridiplantae</taxon>
        <taxon>Streptophyta</taxon>
        <taxon>Embryophyta</taxon>
        <taxon>Tracheophyta</taxon>
        <taxon>Spermatophyta</taxon>
        <taxon>Magnoliopsida</taxon>
        <taxon>eudicotyledons</taxon>
        <taxon>Gunneridae</taxon>
        <taxon>Pentapetalae</taxon>
        <taxon>rosids</taxon>
        <taxon>malvids</taxon>
        <taxon>Malvales</taxon>
        <taxon>Malvaceae</taxon>
        <taxon>Malvoideae</taxon>
        <taxon>Gossypium</taxon>
    </lineage>
</organism>
<keyword evidence="6 12" id="KW-0732">Signal</keyword>
<dbReference type="OrthoDB" id="842184at2759"/>
<dbReference type="SMART" id="SM00369">
    <property type="entry name" value="LRR_TYP"/>
    <property type="match status" value="5"/>
</dbReference>
<evidence type="ECO:0000256" key="2">
    <source>
        <dbReference type="ARBA" id="ARBA00009592"/>
    </source>
</evidence>
<evidence type="ECO:0000256" key="7">
    <source>
        <dbReference type="ARBA" id="ARBA00022737"/>
    </source>
</evidence>
<keyword evidence="15" id="KW-1185">Reference proteome</keyword>
<dbReference type="PRINTS" id="PR00019">
    <property type="entry name" value="LEURICHRPT"/>
</dbReference>
<protein>
    <recommendedName>
        <fullName evidence="13">Leucine-rich repeat-containing N-terminal plant-type domain-containing protein</fullName>
    </recommendedName>
</protein>
<dbReference type="GO" id="GO:0005886">
    <property type="term" value="C:plasma membrane"/>
    <property type="evidence" value="ECO:0007669"/>
    <property type="project" value="UniProtKB-SubCell"/>
</dbReference>
<dbReference type="FunFam" id="3.80.10.10:FF:000383">
    <property type="entry name" value="Leucine-rich repeat receptor protein kinase EMS1"/>
    <property type="match status" value="1"/>
</dbReference>
<dbReference type="Pfam" id="PF08263">
    <property type="entry name" value="LRRNT_2"/>
    <property type="match status" value="1"/>
</dbReference>
<feature type="domain" description="Leucine-rich repeat-containing N-terminal plant-type" evidence="13">
    <location>
        <begin position="39"/>
        <end position="80"/>
    </location>
</feature>
<feature type="chain" id="PRO_5029653695" description="Leucine-rich repeat-containing N-terminal plant-type domain-containing protein" evidence="12">
    <location>
        <begin position="27"/>
        <end position="396"/>
    </location>
</feature>
<dbReference type="InterPro" id="IPR003591">
    <property type="entry name" value="Leu-rich_rpt_typical-subtyp"/>
</dbReference>
<dbReference type="InterPro" id="IPR001611">
    <property type="entry name" value="Leu-rich_rpt"/>
</dbReference>
<sequence length="396" mass="44009">MRGRGLHFHFHLSLALLFALIAASFGISVKNQSVRCIAAERRALLDFKKGLINYDNSLNLLVSWTSKEEKCCKWKGVGCDNTTGHVVMLDLRSRITYGIFGGSLTVISGEIGTSLLELKHLSHLDLSLNHFYQIADFIGSLSDLTYHNLSSNPLTGFIPHQLVNLSRLVDLTFPLLVNISRNLVELDLHHNQLSSLIPKSFDNMPALERINFEDNSLEGGIPKSLGNLCHLKELNLRDNKLSGPLTFAVTNLSGCAKNSLEILFLDDNNFNGSLPNFVRFSSLRELTVACNRLSGHFEDNFGNFSKITVSNLDKNRITGPLLDLSKLSSLRKLSLRGNQLEGLLPVNIGKLSQLVLLDVSNNSLHDVISEAHLFNLTKLRYLLISFNALSFNLISN</sequence>
<evidence type="ECO:0000313" key="15">
    <source>
        <dbReference type="Proteomes" id="UP000593573"/>
    </source>
</evidence>
<keyword evidence="9" id="KW-0472">Membrane</keyword>